<dbReference type="Proteomes" id="UP001216329">
    <property type="component" value="Chromosome"/>
</dbReference>
<evidence type="ECO:0000313" key="2">
    <source>
        <dbReference type="Proteomes" id="UP001216329"/>
    </source>
</evidence>
<sequence>MQRRQDRIILYAERGKPLYVGFSPKSQTQVSAEIQALFLAELGAISTAKPLQRQTEQQFLGTSQNL</sequence>
<proteinExistence type="predicted"/>
<dbReference type="AlphaFoldDB" id="A0AAJ6BEQ0"/>
<gene>
    <name evidence="1" type="ORF">P0Y58_08440</name>
</gene>
<name>A0AAJ6BEQ0_9PSED</name>
<protein>
    <submittedName>
        <fullName evidence="1">Uncharacterized protein</fullName>
    </submittedName>
</protein>
<reference evidence="1" key="1">
    <citation type="submission" date="2023-03" db="EMBL/GenBank/DDBJ databases">
        <title>Andean soil-derived lignocellulolytic bacterial consortium as a source of novel taxa and putative plastic-active enzymes.</title>
        <authorList>
            <person name="Diaz-Garcia L."/>
            <person name="Chuvochina M."/>
            <person name="Feuerriegel G."/>
            <person name="Bunk B."/>
            <person name="Sproer C."/>
            <person name="Streit W.R."/>
            <person name="Rodriguez L.M."/>
            <person name="Overmann J."/>
            <person name="Jimenez D.J."/>
        </authorList>
    </citation>
    <scope>NUCLEOTIDE SEQUENCE</scope>
    <source>
        <strain evidence="1">MAG 876</strain>
    </source>
</reference>
<evidence type="ECO:0000313" key="1">
    <source>
        <dbReference type="EMBL" id="WEK32211.1"/>
    </source>
</evidence>
<accession>A0AAJ6BEQ0</accession>
<dbReference type="EMBL" id="CP119325">
    <property type="protein sequence ID" value="WEK32211.1"/>
    <property type="molecule type" value="Genomic_DNA"/>
</dbReference>
<organism evidence="1 2">
    <name type="scientific">Candidatus Pseudomonas phytovorans</name>
    <dbReference type="NCBI Taxonomy" id="3121377"/>
    <lineage>
        <taxon>Bacteria</taxon>
        <taxon>Pseudomonadati</taxon>
        <taxon>Pseudomonadota</taxon>
        <taxon>Gammaproteobacteria</taxon>
        <taxon>Pseudomonadales</taxon>
        <taxon>Pseudomonadaceae</taxon>
        <taxon>Pseudomonas</taxon>
    </lineage>
</organism>